<dbReference type="AlphaFoldDB" id="A0A2N6JUU6"/>
<keyword evidence="1" id="KW-1133">Transmembrane helix</keyword>
<feature type="transmembrane region" description="Helical" evidence="1">
    <location>
        <begin position="37"/>
        <end position="56"/>
    </location>
</feature>
<evidence type="ECO:0000313" key="2">
    <source>
        <dbReference type="EMBL" id="PLZ82046.1"/>
    </source>
</evidence>
<comment type="caution">
    <text evidence="2">The sequence shown here is derived from an EMBL/GenBank/DDBJ whole genome shotgun (WGS) entry which is preliminary data.</text>
</comment>
<dbReference type="RefSeq" id="WP_016865632.1">
    <property type="nucleotide sequence ID" value="NZ_CAWNVR010000126.1"/>
</dbReference>
<feature type="transmembrane region" description="Helical" evidence="1">
    <location>
        <begin position="12"/>
        <end position="31"/>
    </location>
</feature>
<dbReference type="EMBL" id="NRQW01000702">
    <property type="protein sequence ID" value="PLZ82046.1"/>
    <property type="molecule type" value="Genomic_DNA"/>
</dbReference>
<name>A0A2N6JUU6_FISMU</name>
<keyword evidence="1" id="KW-0812">Transmembrane</keyword>
<reference evidence="2 3" key="1">
    <citation type="submission" date="2017-08" db="EMBL/GenBank/DDBJ databases">
        <title>Genomes of Fischerella (Mastigocladus) sp. strains.</title>
        <authorList>
            <person name="Miller S.R."/>
        </authorList>
    </citation>
    <scope>NUCLEOTIDE SEQUENCE [LARGE SCALE GENOMIC DNA]</scope>
    <source>
        <strain evidence="2 3">CCMEE 5323</strain>
    </source>
</reference>
<proteinExistence type="predicted"/>
<sequence length="81" mass="9399">MKKQTTQSFKWLPLAAVGMLFPSAYIWIFLWCLKLNVNFWLIYIVLYGGAIASSFLPTPRKAQSKRDLLIKEFTRSQTQPS</sequence>
<evidence type="ECO:0000256" key="1">
    <source>
        <dbReference type="SAM" id="Phobius"/>
    </source>
</evidence>
<organism evidence="2 3">
    <name type="scientific">Fischerella muscicola CCMEE 5323</name>
    <dbReference type="NCBI Taxonomy" id="2019572"/>
    <lineage>
        <taxon>Bacteria</taxon>
        <taxon>Bacillati</taxon>
        <taxon>Cyanobacteriota</taxon>
        <taxon>Cyanophyceae</taxon>
        <taxon>Nostocales</taxon>
        <taxon>Hapalosiphonaceae</taxon>
        <taxon>Fischerella</taxon>
    </lineage>
</organism>
<dbReference type="Proteomes" id="UP000235036">
    <property type="component" value="Unassembled WGS sequence"/>
</dbReference>
<protein>
    <submittedName>
        <fullName evidence="2">Uncharacterized protein</fullName>
    </submittedName>
</protein>
<keyword evidence="3" id="KW-1185">Reference proteome</keyword>
<accession>A0A2N6JUU6</accession>
<keyword evidence="1" id="KW-0472">Membrane</keyword>
<evidence type="ECO:0000313" key="3">
    <source>
        <dbReference type="Proteomes" id="UP000235036"/>
    </source>
</evidence>
<gene>
    <name evidence="2" type="ORF">CEN44_28225</name>
</gene>